<keyword evidence="6" id="KW-0413">Isomerase</keyword>
<evidence type="ECO:0000313" key="7">
    <source>
        <dbReference type="Proteomes" id="UP000190080"/>
    </source>
</evidence>
<feature type="binding site" evidence="3">
    <location>
        <position position="145"/>
    </location>
    <ligand>
        <name>substrate</name>
    </ligand>
</feature>
<dbReference type="GO" id="GO:0000287">
    <property type="term" value="F:magnesium ion binding"/>
    <property type="evidence" value="ECO:0007669"/>
    <property type="project" value="InterPro"/>
</dbReference>
<evidence type="ECO:0000256" key="4">
    <source>
        <dbReference type="PIRSR" id="PIRSR610972-3"/>
    </source>
</evidence>
<feature type="active site" description="Proton donor/acceptor" evidence="2">
    <location>
        <position position="11"/>
    </location>
</feature>
<feature type="binding site" evidence="3">
    <location>
        <begin position="44"/>
        <end position="49"/>
    </location>
    <ligand>
        <name>substrate</name>
    </ligand>
</feature>
<comment type="cofactor">
    <cofactor evidence="4">
        <name>Mg(2+)</name>
        <dbReference type="ChEBI" id="CHEBI:18420"/>
    </cofactor>
    <text evidence="4">Binds 2 magnesium ions per subunit.</text>
</comment>
<dbReference type="EMBL" id="MZGV01000005">
    <property type="protein sequence ID" value="OPJ64205.1"/>
    <property type="molecule type" value="Genomic_DNA"/>
</dbReference>
<dbReference type="STRING" id="1450648.CLORY_07700"/>
<feature type="site" description="Important for catalytic activity and assists the phosphoryl transfer reaction to Asp8 by balancing charge and orienting the reacting groups" evidence="5">
    <location>
        <position position="114"/>
    </location>
</feature>
<protein>
    <submittedName>
        <fullName evidence="6">Beta-phosphoglucomutase</fullName>
        <ecNumber evidence="6">5.4.2.6</ecNumber>
    </submittedName>
</protein>
<feature type="binding site" evidence="3">
    <location>
        <begin position="9"/>
        <end position="11"/>
    </location>
    <ligand>
        <name>substrate</name>
    </ligand>
</feature>
<dbReference type="GO" id="GO:0008801">
    <property type="term" value="F:beta-phosphoglucomutase activity"/>
    <property type="evidence" value="ECO:0007669"/>
    <property type="project" value="UniProtKB-EC"/>
</dbReference>
<feature type="binding site" evidence="4">
    <location>
        <position position="169"/>
    </location>
    <ligand>
        <name>Mg(2+)</name>
        <dbReference type="ChEBI" id="CHEBI:18420"/>
    </ligand>
</feature>
<feature type="binding site" evidence="4">
    <location>
        <position position="170"/>
    </location>
    <ligand>
        <name>Mg(2+)</name>
        <dbReference type="ChEBI" id="CHEBI:18420"/>
    </ligand>
</feature>
<keyword evidence="7" id="KW-1185">Reference proteome</keyword>
<dbReference type="NCBIfam" id="TIGR01509">
    <property type="entry name" value="HAD-SF-IA-v3"/>
    <property type="match status" value="1"/>
</dbReference>
<accession>A0A1V4IWQ0</accession>
<comment type="caution">
    <text evidence="6">The sequence shown here is derived from an EMBL/GenBank/DDBJ whole genome shotgun (WGS) entry which is preliminary data.</text>
</comment>
<dbReference type="RefSeq" id="WP_079422208.1">
    <property type="nucleotide sequence ID" value="NZ_MZGV01000005.1"/>
</dbReference>
<dbReference type="InterPro" id="IPR010976">
    <property type="entry name" value="B-phosphoglucomutase_hydrolase"/>
</dbReference>
<name>A0A1V4IWQ0_9CLOT</name>
<dbReference type="GO" id="GO:0005975">
    <property type="term" value="P:carbohydrate metabolic process"/>
    <property type="evidence" value="ECO:0007669"/>
    <property type="project" value="InterPro"/>
</dbReference>
<dbReference type="SFLD" id="SFLDF00046">
    <property type="entry name" value="beta-phosphoglucomutase"/>
    <property type="match status" value="1"/>
</dbReference>
<dbReference type="GO" id="GO:0050308">
    <property type="term" value="F:sugar-phosphatase activity"/>
    <property type="evidence" value="ECO:0007669"/>
    <property type="project" value="TreeGrafter"/>
</dbReference>
<dbReference type="Gene3D" id="3.40.50.1000">
    <property type="entry name" value="HAD superfamily/HAD-like"/>
    <property type="match status" value="1"/>
</dbReference>
<comment type="similarity">
    <text evidence="1">Belongs to the HAD-like hydrolase superfamily. CbbY/CbbZ/Gph/YieH family.</text>
</comment>
<dbReference type="InterPro" id="IPR010972">
    <property type="entry name" value="Beta-PGM"/>
</dbReference>
<dbReference type="InterPro" id="IPR023214">
    <property type="entry name" value="HAD_sf"/>
</dbReference>
<keyword evidence="4" id="KW-0479">Metal-binding</keyword>
<dbReference type="SUPFAM" id="SSF56784">
    <property type="entry name" value="HAD-like"/>
    <property type="match status" value="1"/>
</dbReference>
<feature type="binding site" evidence="4">
    <location>
        <position position="11"/>
    </location>
    <ligand>
        <name>Mg(2+)</name>
        <dbReference type="ChEBI" id="CHEBI:18420"/>
    </ligand>
</feature>
<organism evidence="6 7">
    <name type="scientific">Clostridium oryzae</name>
    <dbReference type="NCBI Taxonomy" id="1450648"/>
    <lineage>
        <taxon>Bacteria</taxon>
        <taxon>Bacillati</taxon>
        <taxon>Bacillota</taxon>
        <taxon>Clostridia</taxon>
        <taxon>Eubacteriales</taxon>
        <taxon>Clostridiaceae</taxon>
        <taxon>Clostridium</taxon>
    </lineage>
</organism>
<feature type="site" description="Important for catalytic activity and assists the phosphoryl transfer reaction to Asp8 by balancing charge and orienting the reacting groups" evidence="5">
    <location>
        <position position="145"/>
    </location>
</feature>
<feature type="binding site" evidence="3">
    <location>
        <position position="76"/>
    </location>
    <ligand>
        <name>substrate</name>
    </ligand>
</feature>
<evidence type="ECO:0000256" key="2">
    <source>
        <dbReference type="PIRSR" id="PIRSR610972-1"/>
    </source>
</evidence>
<proteinExistence type="inferred from homology"/>
<sequence>MGIKACIFDLDGVIVDTAKYHYLAWKRLADEFGFDFTEEQNERLKGVSRMKSLDILLEIGGLAVDDQTKLELAEKKNEWYREYISKMTKEEILPGAKEFLEVLRLKEYKIALGSVSKNAMTILGNVDLINKFDVIIDGNKVTKAKPDPEVFLSGARELGVPPEKCVVFEDAQAGIEAAINAGMHSIGIGDAKILGKADYVIPSLKQMTLDRLVF</sequence>
<dbReference type="AlphaFoldDB" id="A0A1V4IWQ0"/>
<feature type="binding site" evidence="3">
    <location>
        <begin position="114"/>
        <end position="118"/>
    </location>
    <ligand>
        <name>substrate</name>
    </ligand>
</feature>
<dbReference type="InterPro" id="IPR041492">
    <property type="entry name" value="HAD_2"/>
</dbReference>
<dbReference type="Pfam" id="PF13419">
    <property type="entry name" value="HAD_2"/>
    <property type="match status" value="1"/>
</dbReference>
<evidence type="ECO:0000313" key="6">
    <source>
        <dbReference type="EMBL" id="OPJ64205.1"/>
    </source>
</evidence>
<feature type="binding site" evidence="4">
    <location>
        <position position="9"/>
    </location>
    <ligand>
        <name>Mg(2+)</name>
        <dbReference type="ChEBI" id="CHEBI:18420"/>
    </ligand>
</feature>
<dbReference type="PANTHER" id="PTHR43481:SF4">
    <property type="entry name" value="GLYCEROL-1-PHOSPHATE PHOSPHOHYDROLASE 1-RELATED"/>
    <property type="match status" value="1"/>
</dbReference>
<dbReference type="InterPro" id="IPR051806">
    <property type="entry name" value="HAD-like_SPP"/>
</dbReference>
<dbReference type="NCBIfam" id="TIGR01990">
    <property type="entry name" value="bPGM"/>
    <property type="match status" value="1"/>
</dbReference>
<dbReference type="SFLD" id="SFLDG01129">
    <property type="entry name" value="C1.5:_HAD__Beta-PGM__Phosphata"/>
    <property type="match status" value="1"/>
</dbReference>
<evidence type="ECO:0000256" key="3">
    <source>
        <dbReference type="PIRSR" id="PIRSR610972-2"/>
    </source>
</evidence>
<gene>
    <name evidence="6" type="primary">yvdM</name>
    <name evidence="6" type="ORF">CLORY_07700</name>
</gene>
<dbReference type="InterPro" id="IPR006439">
    <property type="entry name" value="HAD-SF_hydro_IA"/>
</dbReference>
<dbReference type="EC" id="5.4.2.6" evidence="6"/>
<feature type="binding site" evidence="3">
    <location>
        <position position="25"/>
    </location>
    <ligand>
        <name>substrate</name>
    </ligand>
</feature>
<dbReference type="InterPro" id="IPR023198">
    <property type="entry name" value="PGP-like_dom2"/>
</dbReference>
<dbReference type="InterPro" id="IPR036412">
    <property type="entry name" value="HAD-like_sf"/>
</dbReference>
<evidence type="ECO:0000256" key="5">
    <source>
        <dbReference type="PIRSR" id="PIRSR610972-4"/>
    </source>
</evidence>
<dbReference type="NCBIfam" id="TIGR02009">
    <property type="entry name" value="PGMB-YQAB-SF"/>
    <property type="match status" value="1"/>
</dbReference>
<dbReference type="PRINTS" id="PR00413">
    <property type="entry name" value="HADHALOGNASE"/>
</dbReference>
<dbReference type="OrthoDB" id="9797743at2"/>
<keyword evidence="4" id="KW-0460">Magnesium</keyword>
<feature type="active site" description="Nucleophile" evidence="2">
    <location>
        <position position="9"/>
    </location>
</feature>
<dbReference type="CDD" id="cd02598">
    <property type="entry name" value="HAD_BPGM"/>
    <property type="match status" value="1"/>
</dbReference>
<dbReference type="Gene3D" id="1.10.150.240">
    <property type="entry name" value="Putative phosphatase, domain 2"/>
    <property type="match status" value="1"/>
</dbReference>
<reference evidence="6 7" key="1">
    <citation type="submission" date="2017-03" db="EMBL/GenBank/DDBJ databases">
        <title>Genome sequence of Clostridium oryzae DSM 28571.</title>
        <authorList>
            <person name="Poehlein A."/>
            <person name="Daniel R."/>
        </authorList>
    </citation>
    <scope>NUCLEOTIDE SEQUENCE [LARGE SCALE GENOMIC DNA]</scope>
    <source>
        <strain evidence="6 7">DSM 28571</strain>
    </source>
</reference>
<dbReference type="Proteomes" id="UP000190080">
    <property type="component" value="Unassembled WGS sequence"/>
</dbReference>
<feature type="binding site" evidence="3">
    <location>
        <position position="52"/>
    </location>
    <ligand>
        <name>substrate</name>
    </ligand>
</feature>
<dbReference type="SFLD" id="SFLDG01135">
    <property type="entry name" value="C1.5.6:_HAD__Beta-PGM__Phospha"/>
    <property type="match status" value="1"/>
</dbReference>
<evidence type="ECO:0000256" key="1">
    <source>
        <dbReference type="ARBA" id="ARBA00006171"/>
    </source>
</evidence>
<dbReference type="SFLD" id="SFLDS00003">
    <property type="entry name" value="Haloacid_Dehalogenase"/>
    <property type="match status" value="1"/>
</dbReference>
<dbReference type="PANTHER" id="PTHR43481">
    <property type="entry name" value="FRUCTOSE-1-PHOSPHATE PHOSPHATASE"/>
    <property type="match status" value="1"/>
</dbReference>